<dbReference type="RefSeq" id="WP_265982867.1">
    <property type="nucleotide sequence ID" value="NZ_JAPHAV010000001.1"/>
</dbReference>
<feature type="transmembrane region" description="Helical" evidence="1">
    <location>
        <begin position="24"/>
        <end position="49"/>
    </location>
</feature>
<dbReference type="Gene3D" id="3.40.50.620">
    <property type="entry name" value="HUPs"/>
    <property type="match status" value="1"/>
</dbReference>
<evidence type="ECO:0000313" key="4">
    <source>
        <dbReference type="Proteomes" id="UP001301216"/>
    </source>
</evidence>
<dbReference type="EMBL" id="JAPHAV010000001">
    <property type="protein sequence ID" value="MCX2695683.1"/>
    <property type="molecule type" value="Genomic_DNA"/>
</dbReference>
<comment type="caution">
    <text evidence="3">The sequence shown here is derived from an EMBL/GenBank/DDBJ whole genome shotgun (WGS) entry which is preliminary data.</text>
</comment>
<keyword evidence="1" id="KW-0472">Membrane</keyword>
<dbReference type="InterPro" id="IPR003848">
    <property type="entry name" value="DUF218"/>
</dbReference>
<sequence length="256" mass="28213">MALNLNIALIIAGFLFWNFKFRKISFLFIAAGTILYISIASNFLPGYLLHRLQSPYSSKMQSSIKDNTAFLIFGTGTQSVDEIGQKTVEPLLFSYGPILAAVRANHECVQAGLKCTFIASGADVARTGVSEAAIIARELEKAGINPRDILLDENSRNTWQNAKNTAVILKNIKPSQTVLLQAAPIIKRDLLYLAHFGVHPEPVAAVYLKTTHTNMSSSAMSFLAFDMVLHEEIGIWRYAFYNLMGWNEPSTPVAGV</sequence>
<dbReference type="Proteomes" id="UP001301216">
    <property type="component" value="Unassembled WGS sequence"/>
</dbReference>
<protein>
    <submittedName>
        <fullName evidence="3">YdcF family protein</fullName>
    </submittedName>
</protein>
<evidence type="ECO:0000256" key="1">
    <source>
        <dbReference type="SAM" id="Phobius"/>
    </source>
</evidence>
<dbReference type="InterPro" id="IPR051599">
    <property type="entry name" value="Cell_Envelope_Assoc"/>
</dbReference>
<organism evidence="3 4">
    <name type="scientific">Ochrobactrum chromiisoli</name>
    <dbReference type="NCBI Taxonomy" id="2993941"/>
    <lineage>
        <taxon>Bacteria</taxon>
        <taxon>Pseudomonadati</taxon>
        <taxon>Pseudomonadota</taxon>
        <taxon>Alphaproteobacteria</taxon>
        <taxon>Hyphomicrobiales</taxon>
        <taxon>Brucellaceae</taxon>
        <taxon>Brucella/Ochrobactrum group</taxon>
        <taxon>Ochrobactrum</taxon>
    </lineage>
</organism>
<dbReference type="PANTHER" id="PTHR30336">
    <property type="entry name" value="INNER MEMBRANE PROTEIN, PROBABLE PERMEASE"/>
    <property type="match status" value="1"/>
</dbReference>
<dbReference type="PANTHER" id="PTHR30336:SF4">
    <property type="entry name" value="ENVELOPE BIOGENESIS FACTOR ELYC"/>
    <property type="match status" value="1"/>
</dbReference>
<feature type="domain" description="DUF218" evidence="2">
    <location>
        <begin position="104"/>
        <end position="234"/>
    </location>
</feature>
<dbReference type="CDD" id="cd06259">
    <property type="entry name" value="YdcF-like"/>
    <property type="match status" value="1"/>
</dbReference>
<name>A0ABT3QJA1_9HYPH</name>
<keyword evidence="1" id="KW-0812">Transmembrane</keyword>
<dbReference type="Pfam" id="PF02698">
    <property type="entry name" value="DUF218"/>
    <property type="match status" value="1"/>
</dbReference>
<accession>A0ABT3QJA1</accession>
<proteinExistence type="predicted"/>
<dbReference type="InterPro" id="IPR014729">
    <property type="entry name" value="Rossmann-like_a/b/a_fold"/>
</dbReference>
<keyword evidence="4" id="KW-1185">Reference proteome</keyword>
<gene>
    <name evidence="3" type="ORF">OPR82_02700</name>
</gene>
<reference evidence="3 4" key="1">
    <citation type="submission" date="2022-11" db="EMBL/GenBank/DDBJ databases">
        <title>Brucella sp. YY2X, whole genome shotgun sequencing project.</title>
        <authorList>
            <person name="Yang Y."/>
        </authorList>
    </citation>
    <scope>NUCLEOTIDE SEQUENCE [LARGE SCALE GENOMIC DNA]</scope>
    <source>
        <strain evidence="3 4">YY2X</strain>
    </source>
</reference>
<keyword evidence="1" id="KW-1133">Transmembrane helix</keyword>
<evidence type="ECO:0000259" key="2">
    <source>
        <dbReference type="Pfam" id="PF02698"/>
    </source>
</evidence>
<evidence type="ECO:0000313" key="3">
    <source>
        <dbReference type="EMBL" id="MCX2695683.1"/>
    </source>
</evidence>